<keyword evidence="1" id="KW-0732">Signal</keyword>
<proteinExistence type="predicted"/>
<dbReference type="OrthoDB" id="425936at2759"/>
<name>A0A0D7ADE9_9AGAR</name>
<accession>A0A0D7ADE9</accession>
<reference evidence="3 4" key="1">
    <citation type="journal article" date="2015" name="Fungal Genet. Biol.">
        <title>Evolution of novel wood decay mechanisms in Agaricales revealed by the genome sequences of Fistulina hepatica and Cylindrobasidium torrendii.</title>
        <authorList>
            <person name="Floudas D."/>
            <person name="Held B.W."/>
            <person name="Riley R."/>
            <person name="Nagy L.G."/>
            <person name="Koehler G."/>
            <person name="Ransdell A.S."/>
            <person name="Younus H."/>
            <person name="Chow J."/>
            <person name="Chiniquy J."/>
            <person name="Lipzen A."/>
            <person name="Tritt A."/>
            <person name="Sun H."/>
            <person name="Haridas S."/>
            <person name="LaButti K."/>
            <person name="Ohm R.A."/>
            <person name="Kues U."/>
            <person name="Blanchette R.A."/>
            <person name="Grigoriev I.V."/>
            <person name="Minto R.E."/>
            <person name="Hibbett D.S."/>
        </authorList>
    </citation>
    <scope>NUCLEOTIDE SEQUENCE [LARGE SCALE GENOMIC DNA]</scope>
    <source>
        <strain evidence="3 4">ATCC 64428</strain>
    </source>
</reference>
<evidence type="ECO:0000313" key="4">
    <source>
        <dbReference type="Proteomes" id="UP000054144"/>
    </source>
</evidence>
<sequence>MYSATLLLLCGILESTRATPVHRFQARSDTDVELNGVTYVNKGIVAYGYIPADFRDSTGDTLGGFGSAAAFKLGTWTNITNGSYSGTLVVHPDCGYNVEGTVDYQSRRHNIDFLLTPYYGTTTLDDATETLQLFYRNKTKTTGLDALSVRAPVVPRTYDDPAMPIANKSYPHLSVDIEGIVLNNDSTHVRMNIDCCSLCLTLRIRYWISDEYGPYIYLFSEAVALIRVVQPPAAILPMDANGKLNFTSGTEPATRRTDNQGFEGLTVDSETGILYAMLQTATIQDGGGEETTSRYTRLFAFDVSGYDPVLTGECVVPLPVSSKNKTRGCSEIHALGVDVFLALSRDSKGKGGDDTESKYKQADLFSVTNATDIHDTDFDDPAYPVAVGGLLNGAITPAEYVGFVNFIDEDQLTIFGLHNGGDDDDTLIDSKWESLALAPVGEEEYPDDYFLFSLADNDFMTTDGMSVGVTYNASENVNNQALVFRITLPGVPIVVTSGAPRCFNMPSL</sequence>
<feature type="chain" id="PRO_5002316421" description="Phytase-like domain-containing protein" evidence="1">
    <location>
        <begin position="19"/>
        <end position="508"/>
    </location>
</feature>
<dbReference type="Proteomes" id="UP000054144">
    <property type="component" value="Unassembled WGS sequence"/>
</dbReference>
<dbReference type="InterPro" id="IPR027372">
    <property type="entry name" value="Phytase-like_dom"/>
</dbReference>
<feature type="domain" description="Phytase-like" evidence="2">
    <location>
        <begin position="128"/>
        <end position="376"/>
    </location>
</feature>
<dbReference type="AlphaFoldDB" id="A0A0D7ADE9"/>
<gene>
    <name evidence="3" type="ORF">FISHEDRAFT_65936</name>
</gene>
<dbReference type="EMBL" id="KN881914">
    <property type="protein sequence ID" value="KIY47906.1"/>
    <property type="molecule type" value="Genomic_DNA"/>
</dbReference>
<evidence type="ECO:0000256" key="1">
    <source>
        <dbReference type="SAM" id="SignalP"/>
    </source>
</evidence>
<keyword evidence="4" id="KW-1185">Reference proteome</keyword>
<dbReference type="Pfam" id="PF13449">
    <property type="entry name" value="Phytase-like"/>
    <property type="match status" value="1"/>
</dbReference>
<evidence type="ECO:0000259" key="2">
    <source>
        <dbReference type="Pfam" id="PF13449"/>
    </source>
</evidence>
<evidence type="ECO:0000313" key="3">
    <source>
        <dbReference type="EMBL" id="KIY47906.1"/>
    </source>
</evidence>
<dbReference type="PANTHER" id="PTHR37957:SF1">
    <property type="entry name" value="PHYTASE-LIKE DOMAIN-CONTAINING PROTEIN"/>
    <property type="match status" value="1"/>
</dbReference>
<feature type="signal peptide" evidence="1">
    <location>
        <begin position="1"/>
        <end position="18"/>
    </location>
</feature>
<organism evidence="3 4">
    <name type="scientific">Fistulina hepatica ATCC 64428</name>
    <dbReference type="NCBI Taxonomy" id="1128425"/>
    <lineage>
        <taxon>Eukaryota</taxon>
        <taxon>Fungi</taxon>
        <taxon>Dikarya</taxon>
        <taxon>Basidiomycota</taxon>
        <taxon>Agaricomycotina</taxon>
        <taxon>Agaricomycetes</taxon>
        <taxon>Agaricomycetidae</taxon>
        <taxon>Agaricales</taxon>
        <taxon>Fistulinaceae</taxon>
        <taxon>Fistulina</taxon>
    </lineage>
</organism>
<dbReference type="PANTHER" id="PTHR37957">
    <property type="entry name" value="BLR7070 PROTEIN"/>
    <property type="match status" value="1"/>
</dbReference>
<protein>
    <recommendedName>
        <fullName evidence="2">Phytase-like domain-containing protein</fullName>
    </recommendedName>
</protein>